<proteinExistence type="predicted"/>
<dbReference type="EMBL" id="QXTE01000169">
    <property type="protein sequence ID" value="TFK03033.1"/>
    <property type="molecule type" value="Genomic_DNA"/>
</dbReference>
<sequence length="79" mass="9444">MVMRYTVLKWSLFPWTNRGWYTSNQCLRDSDGDIVDYTQEDHMPHLPSWSRWLIGVKNTPCLCPLNILCRFCLVSLHHF</sequence>
<accession>A0A4D9E7N4</accession>
<evidence type="ECO:0000313" key="1">
    <source>
        <dbReference type="EMBL" id="TFK03033.1"/>
    </source>
</evidence>
<dbReference type="Proteomes" id="UP000297703">
    <property type="component" value="Unassembled WGS sequence"/>
</dbReference>
<reference evidence="1 2" key="2">
    <citation type="submission" date="2019-04" db="EMBL/GenBank/DDBJ databases">
        <title>The genome sequence of big-headed turtle.</title>
        <authorList>
            <person name="Gong S."/>
        </authorList>
    </citation>
    <scope>NUCLEOTIDE SEQUENCE [LARGE SCALE GENOMIC DNA]</scope>
    <source>
        <strain evidence="1">DO16091913</strain>
        <tissue evidence="1">Muscle</tissue>
    </source>
</reference>
<organism evidence="1 2">
    <name type="scientific">Platysternon megacephalum</name>
    <name type="common">big-headed turtle</name>
    <dbReference type="NCBI Taxonomy" id="55544"/>
    <lineage>
        <taxon>Eukaryota</taxon>
        <taxon>Metazoa</taxon>
        <taxon>Chordata</taxon>
        <taxon>Craniata</taxon>
        <taxon>Vertebrata</taxon>
        <taxon>Euteleostomi</taxon>
        <taxon>Archelosauria</taxon>
        <taxon>Testudinata</taxon>
        <taxon>Testudines</taxon>
        <taxon>Cryptodira</taxon>
        <taxon>Durocryptodira</taxon>
        <taxon>Testudinoidea</taxon>
        <taxon>Platysternidae</taxon>
        <taxon>Platysternon</taxon>
    </lineage>
</organism>
<comment type="caution">
    <text evidence="1">The sequence shown here is derived from an EMBL/GenBank/DDBJ whole genome shotgun (WGS) entry which is preliminary data.</text>
</comment>
<reference evidence="1 2" key="1">
    <citation type="submission" date="2019-04" db="EMBL/GenBank/DDBJ databases">
        <title>Draft genome of the big-headed turtle Platysternon megacephalum.</title>
        <authorList>
            <person name="Gong S."/>
        </authorList>
    </citation>
    <scope>NUCLEOTIDE SEQUENCE [LARGE SCALE GENOMIC DNA]</scope>
    <source>
        <strain evidence="1">DO16091913</strain>
        <tissue evidence="1">Muscle</tissue>
    </source>
</reference>
<protein>
    <submittedName>
        <fullName evidence="1">Poly(U)-specific endoribonuclease-like</fullName>
    </submittedName>
</protein>
<keyword evidence="2" id="KW-1185">Reference proteome</keyword>
<name>A0A4D9E7N4_9SAUR</name>
<evidence type="ECO:0000313" key="2">
    <source>
        <dbReference type="Proteomes" id="UP000297703"/>
    </source>
</evidence>
<gene>
    <name evidence="1" type="ORF">DR999_PMT14586</name>
</gene>
<dbReference type="AlphaFoldDB" id="A0A4D9E7N4"/>